<reference evidence="2" key="2">
    <citation type="submission" date="2016-02" db="EMBL/GenBank/DDBJ databases">
        <title>Draft genome sequence of five rapidly growing Mycobacterium species.</title>
        <authorList>
            <person name="Katahira K."/>
            <person name="Gotou Y."/>
            <person name="Iida K."/>
            <person name="Ogura Y."/>
            <person name="Hayashi T."/>
        </authorList>
    </citation>
    <scope>NUCLEOTIDE SEQUENCE [LARGE SCALE GENOMIC DNA]</scope>
    <source>
        <strain evidence="2">JCM15654</strain>
    </source>
</reference>
<protein>
    <submittedName>
        <fullName evidence="1">Spore coat protein, outer</fullName>
    </submittedName>
</protein>
<sequence length="108" mass="10772">MIAALRLNMLTSGHAHTYAVRANVVAYPGDMTMPGAGWVAGGGGVGVLGAAGVLGDGVLSVRFSVVAQAATAAPPPTVAAASPARCSADRREIPLLISELPLVGPQRK</sequence>
<dbReference type="AlphaFoldDB" id="A0A100VWA1"/>
<comment type="caution">
    <text evidence="1">The sequence shown here is derived from an EMBL/GenBank/DDBJ whole genome shotgun (WGS) entry which is preliminary data.</text>
</comment>
<gene>
    <name evidence="1" type="ORF">RMCB_1167</name>
</gene>
<accession>A0A100VWA1</accession>
<evidence type="ECO:0000313" key="1">
    <source>
        <dbReference type="EMBL" id="GAS87071.1"/>
    </source>
</evidence>
<dbReference type="STRING" id="146020.RMCB_1167"/>
<dbReference type="EMBL" id="BCSX01000015">
    <property type="protein sequence ID" value="GAS87071.1"/>
    <property type="molecule type" value="Genomic_DNA"/>
</dbReference>
<evidence type="ECO:0000313" key="2">
    <source>
        <dbReference type="Proteomes" id="UP000069620"/>
    </source>
</evidence>
<keyword evidence="1" id="KW-0946">Virion</keyword>
<keyword evidence="1" id="KW-0167">Capsid protein</keyword>
<reference evidence="2" key="1">
    <citation type="journal article" date="2016" name="Genome Announc.">
        <title>Draft Genome Sequences of Five Rapidly Growing Mycobacterium Species, M. thermoresistibile, M. fortuitum subsp. acetamidolyticum, M. canariasense, M. brisbanense, and M. novocastrense.</title>
        <authorList>
            <person name="Katahira K."/>
            <person name="Ogura Y."/>
            <person name="Gotoh Y."/>
            <person name="Hayashi T."/>
        </authorList>
    </citation>
    <scope>NUCLEOTIDE SEQUENCE [LARGE SCALE GENOMIC DNA]</scope>
    <source>
        <strain evidence="2">JCM15654</strain>
    </source>
</reference>
<proteinExistence type="predicted"/>
<keyword evidence="2" id="KW-1185">Reference proteome</keyword>
<name>A0A100VWA1_9MYCO</name>
<organism evidence="1 2">
    <name type="scientific">Mycolicibacterium brisbanense</name>
    <dbReference type="NCBI Taxonomy" id="146020"/>
    <lineage>
        <taxon>Bacteria</taxon>
        <taxon>Bacillati</taxon>
        <taxon>Actinomycetota</taxon>
        <taxon>Actinomycetes</taxon>
        <taxon>Mycobacteriales</taxon>
        <taxon>Mycobacteriaceae</taxon>
        <taxon>Mycolicibacterium</taxon>
    </lineage>
</organism>
<dbReference type="Proteomes" id="UP000069620">
    <property type="component" value="Unassembled WGS sequence"/>
</dbReference>